<dbReference type="EMBL" id="SACR01000002">
    <property type="protein sequence ID" value="RVU47248.1"/>
    <property type="molecule type" value="Genomic_DNA"/>
</dbReference>
<dbReference type="RefSeq" id="WP_128227713.1">
    <property type="nucleotide sequence ID" value="NZ_SACR01000002.1"/>
</dbReference>
<keyword evidence="17" id="KW-1185">Reference proteome</keyword>
<keyword evidence="9" id="KW-0076">Bacteriochlorophyll</keyword>
<dbReference type="InterPro" id="IPR035889">
    <property type="entry name" value="Light-harvesting_complex"/>
</dbReference>
<dbReference type="AlphaFoldDB" id="A0A437RKH4"/>
<dbReference type="Pfam" id="PF00556">
    <property type="entry name" value="LHC"/>
    <property type="match status" value="1"/>
</dbReference>
<dbReference type="InterPro" id="IPR018332">
    <property type="entry name" value="Antenna_alpha"/>
</dbReference>
<keyword evidence="13" id="KW-0437">Light-harvesting polypeptide</keyword>
<feature type="transmembrane region" description="Helical" evidence="14">
    <location>
        <begin position="12"/>
        <end position="32"/>
    </location>
</feature>
<feature type="domain" description="Antenna complex alpha/beta subunit" evidence="15">
    <location>
        <begin position="1"/>
        <end position="41"/>
    </location>
</feature>
<organism evidence="16 17">
    <name type="scientific">Rubrivivax rivuli</name>
    <dbReference type="NCBI Taxonomy" id="1862385"/>
    <lineage>
        <taxon>Bacteria</taxon>
        <taxon>Pseudomonadati</taxon>
        <taxon>Pseudomonadota</taxon>
        <taxon>Betaproteobacteria</taxon>
        <taxon>Burkholderiales</taxon>
        <taxon>Sphaerotilaceae</taxon>
        <taxon>Rubrivivax</taxon>
    </lineage>
</organism>
<keyword evidence="11" id="KW-0157">Chromophore</keyword>
<evidence type="ECO:0000256" key="2">
    <source>
        <dbReference type="ARBA" id="ARBA00004401"/>
    </source>
</evidence>
<dbReference type="InterPro" id="IPR002361">
    <property type="entry name" value="Antenna_alpha_CS"/>
</dbReference>
<evidence type="ECO:0000256" key="12">
    <source>
        <dbReference type="ARBA" id="ARBA00023136"/>
    </source>
</evidence>
<evidence type="ECO:0000256" key="11">
    <source>
        <dbReference type="ARBA" id="ARBA00022991"/>
    </source>
</evidence>
<dbReference type="GO" id="GO:0019866">
    <property type="term" value="C:organelle inner membrane"/>
    <property type="evidence" value="ECO:0007669"/>
    <property type="project" value="InterPro"/>
</dbReference>
<evidence type="ECO:0000259" key="15">
    <source>
        <dbReference type="Pfam" id="PF00556"/>
    </source>
</evidence>
<evidence type="ECO:0000256" key="7">
    <source>
        <dbReference type="ARBA" id="ARBA00022723"/>
    </source>
</evidence>
<sequence>MWRIWRLIDPLRVLVAQAVFLFGIAVMIHLILLSTNKYNWLDGAPPAKKAAATVPAATATTAVAQLSLSK</sequence>
<comment type="caution">
    <text evidence="16">The sequence shown here is derived from an EMBL/GenBank/DDBJ whole genome shotgun (WGS) entry which is preliminary data.</text>
</comment>
<name>A0A437RKH4_9BURK</name>
<dbReference type="PRINTS" id="PR00673">
    <property type="entry name" value="LIGHTHARVSTA"/>
</dbReference>
<protein>
    <submittedName>
        <fullName evidence="16">Light-harvesting protein</fullName>
    </submittedName>
</protein>
<evidence type="ECO:0000256" key="5">
    <source>
        <dbReference type="ARBA" id="ARBA00022549"/>
    </source>
</evidence>
<evidence type="ECO:0000256" key="3">
    <source>
        <dbReference type="ARBA" id="ARBA00022475"/>
    </source>
</evidence>
<evidence type="ECO:0000256" key="14">
    <source>
        <dbReference type="SAM" id="Phobius"/>
    </source>
</evidence>
<dbReference type="Proteomes" id="UP000285575">
    <property type="component" value="Unassembled WGS sequence"/>
</dbReference>
<dbReference type="GO" id="GO:0005886">
    <property type="term" value="C:plasma membrane"/>
    <property type="evidence" value="ECO:0007669"/>
    <property type="project" value="UniProtKB-SubCell"/>
</dbReference>
<keyword evidence="12 14" id="KW-0472">Membrane</keyword>
<evidence type="ECO:0000256" key="4">
    <source>
        <dbReference type="ARBA" id="ARBA00022494"/>
    </source>
</evidence>
<evidence type="ECO:0000313" key="17">
    <source>
        <dbReference type="Proteomes" id="UP000285575"/>
    </source>
</evidence>
<proteinExistence type="predicted"/>
<dbReference type="GO" id="GO:0030077">
    <property type="term" value="C:plasma membrane light-harvesting complex"/>
    <property type="evidence" value="ECO:0007669"/>
    <property type="project" value="InterPro"/>
</dbReference>
<keyword evidence="7" id="KW-0479">Metal-binding</keyword>
<gene>
    <name evidence="16" type="ORF">EOE66_05690</name>
</gene>
<evidence type="ECO:0000256" key="13">
    <source>
        <dbReference type="ARBA" id="ARBA00023243"/>
    </source>
</evidence>
<evidence type="ECO:0000256" key="10">
    <source>
        <dbReference type="ARBA" id="ARBA00022989"/>
    </source>
</evidence>
<comment type="subcellular location">
    <subcellularLocation>
        <location evidence="2">Cell membrane</location>
        <topology evidence="2">Single-pass type II membrane protein</topology>
    </subcellularLocation>
</comment>
<accession>A0A437RKH4</accession>
<dbReference type="NCBIfam" id="NF040861">
    <property type="entry name" value="pufA_517_ASD"/>
    <property type="match status" value="1"/>
</dbReference>
<dbReference type="GO" id="GO:0019684">
    <property type="term" value="P:photosynthesis, light reaction"/>
    <property type="evidence" value="ECO:0007669"/>
    <property type="project" value="InterPro"/>
</dbReference>
<dbReference type="PROSITE" id="PS00968">
    <property type="entry name" value="ANTENNA_COMP_ALPHA"/>
    <property type="match status" value="1"/>
</dbReference>
<evidence type="ECO:0000256" key="9">
    <source>
        <dbReference type="ARBA" id="ARBA00022956"/>
    </source>
</evidence>
<reference evidence="16 17" key="1">
    <citation type="submission" date="2019-01" db="EMBL/GenBank/DDBJ databases">
        <authorList>
            <person name="Chen W.-M."/>
        </authorList>
    </citation>
    <scope>NUCLEOTIDE SEQUENCE [LARGE SCALE GENOMIC DNA]</scope>
    <source>
        <strain evidence="16 17">KYPY4</strain>
    </source>
</reference>
<dbReference type="InterPro" id="IPR000066">
    <property type="entry name" value="Antenna_a/b"/>
</dbReference>
<evidence type="ECO:0000256" key="6">
    <source>
        <dbReference type="ARBA" id="ARBA00022692"/>
    </source>
</evidence>
<keyword evidence="3" id="KW-1003">Cell membrane</keyword>
<evidence type="ECO:0000256" key="8">
    <source>
        <dbReference type="ARBA" id="ARBA00022842"/>
    </source>
</evidence>
<keyword evidence="4" id="KW-0148">Chlorophyll</keyword>
<evidence type="ECO:0000313" key="16">
    <source>
        <dbReference type="EMBL" id="RVU47248.1"/>
    </source>
</evidence>
<keyword evidence="6 14" id="KW-0812">Transmembrane</keyword>
<dbReference type="Gene3D" id="4.10.220.20">
    <property type="entry name" value="Light-harvesting complex"/>
    <property type="match status" value="1"/>
</dbReference>
<dbReference type="GO" id="GO:0042314">
    <property type="term" value="F:bacteriochlorophyll binding"/>
    <property type="evidence" value="ECO:0007669"/>
    <property type="project" value="UniProtKB-KW"/>
</dbReference>
<dbReference type="GO" id="GO:0046872">
    <property type="term" value="F:metal ion binding"/>
    <property type="evidence" value="ECO:0007669"/>
    <property type="project" value="UniProtKB-KW"/>
</dbReference>
<keyword evidence="10 14" id="KW-1133">Transmembrane helix</keyword>
<keyword evidence="5" id="KW-0042">Antenna complex</keyword>
<keyword evidence="8" id="KW-0460">Magnesium</keyword>
<dbReference type="SUPFAM" id="SSF56918">
    <property type="entry name" value="Light-harvesting complex subunits"/>
    <property type="match status" value="1"/>
</dbReference>
<evidence type="ECO:0000256" key="1">
    <source>
        <dbReference type="ARBA" id="ARBA00002455"/>
    </source>
</evidence>
<comment type="function">
    <text evidence="1">Antenna complexes are light-harvesting systems, which transfer the excitation energy to the reaction centers.</text>
</comment>
<dbReference type="OrthoDB" id="8564165at2"/>